<dbReference type="SUPFAM" id="SSF52540">
    <property type="entry name" value="P-loop containing nucleoside triphosphate hydrolases"/>
    <property type="match status" value="1"/>
</dbReference>
<accession>A0A9D1D119</accession>
<comment type="similarity">
    <text evidence="7">Belongs to the CobU/CobP family.</text>
</comment>
<evidence type="ECO:0000256" key="12">
    <source>
        <dbReference type="ARBA" id="ARBA00022741"/>
    </source>
</evidence>
<dbReference type="GO" id="GO:0005525">
    <property type="term" value="F:GTP binding"/>
    <property type="evidence" value="ECO:0007669"/>
    <property type="project" value="UniProtKB-KW"/>
</dbReference>
<evidence type="ECO:0000256" key="16">
    <source>
        <dbReference type="ARBA" id="ARBA00029570"/>
    </source>
</evidence>
<evidence type="ECO:0000256" key="8">
    <source>
        <dbReference type="ARBA" id="ARBA00012016"/>
    </source>
</evidence>
<organism evidence="20 21">
    <name type="scientific">Candidatus Limivivens merdigallinarum</name>
    <dbReference type="NCBI Taxonomy" id="2840859"/>
    <lineage>
        <taxon>Bacteria</taxon>
        <taxon>Bacillati</taxon>
        <taxon>Bacillota</taxon>
        <taxon>Clostridia</taxon>
        <taxon>Lachnospirales</taxon>
        <taxon>Lachnospiraceae</taxon>
        <taxon>Lachnospiraceae incertae sedis</taxon>
        <taxon>Candidatus Limivivens</taxon>
    </lineage>
</organism>
<dbReference type="PANTHER" id="PTHR34848:SF1">
    <property type="entry name" value="BIFUNCTIONAL ADENOSYLCOBALAMIN BIOSYNTHESIS PROTEIN COBU"/>
    <property type="match status" value="1"/>
</dbReference>
<evidence type="ECO:0000256" key="10">
    <source>
        <dbReference type="ARBA" id="ARBA00022573"/>
    </source>
</evidence>
<feature type="binding site" evidence="19">
    <location>
        <position position="81"/>
    </location>
    <ligand>
        <name>GTP</name>
        <dbReference type="ChEBI" id="CHEBI:37565"/>
    </ligand>
</feature>
<sequence length="175" mass="19364">MFFVVTGGSGSGKSAFAESLVERLGGSLRIYLATMMCFDEEGKKRIERHRRMRKDKGFATREQYVSIGDAPIPEGAVVLLECMSNLVANEMFDENGSKEDCVAAVTEGISQILQKAGHLIVVTNEIFSDGVLYDQETVRYQQFLGEINRRMSAMADGVFEVVYGIPLCLKGQHLP</sequence>
<reference evidence="20" key="2">
    <citation type="journal article" date="2021" name="PeerJ">
        <title>Extensive microbial diversity within the chicken gut microbiome revealed by metagenomics and culture.</title>
        <authorList>
            <person name="Gilroy R."/>
            <person name="Ravi A."/>
            <person name="Getino M."/>
            <person name="Pursley I."/>
            <person name="Horton D.L."/>
            <person name="Alikhan N.F."/>
            <person name="Baker D."/>
            <person name="Gharbi K."/>
            <person name="Hall N."/>
            <person name="Watson M."/>
            <person name="Adriaenssens E.M."/>
            <person name="Foster-Nyarko E."/>
            <person name="Jarju S."/>
            <person name="Secka A."/>
            <person name="Antonio M."/>
            <person name="Oren A."/>
            <person name="Chaudhuri R.R."/>
            <person name="La Ragione R."/>
            <person name="Hildebrand F."/>
            <person name="Pallen M.J."/>
        </authorList>
    </citation>
    <scope>NUCLEOTIDE SEQUENCE</scope>
    <source>
        <strain evidence="20">ChiSjej3B21-11622</strain>
    </source>
</reference>
<dbReference type="GO" id="GO:0043752">
    <property type="term" value="F:adenosylcobinamide kinase activity"/>
    <property type="evidence" value="ECO:0007669"/>
    <property type="project" value="UniProtKB-EC"/>
</dbReference>
<evidence type="ECO:0000256" key="1">
    <source>
        <dbReference type="ARBA" id="ARBA00000312"/>
    </source>
</evidence>
<evidence type="ECO:0000256" key="3">
    <source>
        <dbReference type="ARBA" id="ARBA00001522"/>
    </source>
</evidence>
<comment type="pathway">
    <text evidence="6">Cofactor biosynthesis; adenosylcobalamin biosynthesis; adenosylcobalamin from cob(II)yrinate a,c-diamide: step 5/7.</text>
</comment>
<protein>
    <recommendedName>
        <fullName evidence="16">Adenosylcobinamide kinase</fullName>
        <ecNumber evidence="8">2.7.1.156</ecNumber>
        <ecNumber evidence="9">2.7.7.62</ecNumber>
    </recommendedName>
    <alternativeName>
        <fullName evidence="17">Adenosylcobinamide-phosphate guanylyltransferase</fullName>
    </alternativeName>
</protein>
<evidence type="ECO:0000256" key="14">
    <source>
        <dbReference type="ARBA" id="ARBA00022840"/>
    </source>
</evidence>
<keyword evidence="20" id="KW-0548">Nucleotidyltransferase</keyword>
<evidence type="ECO:0000256" key="6">
    <source>
        <dbReference type="ARBA" id="ARBA00005159"/>
    </source>
</evidence>
<reference evidence="20" key="1">
    <citation type="submission" date="2020-10" db="EMBL/GenBank/DDBJ databases">
        <authorList>
            <person name="Gilroy R."/>
        </authorList>
    </citation>
    <scope>NUCLEOTIDE SEQUENCE</scope>
    <source>
        <strain evidence="20">ChiSjej3B21-11622</strain>
    </source>
</reference>
<comment type="function">
    <text evidence="4">Catalyzes ATP-dependent phosphorylation of adenosylcobinamide and addition of GMP to adenosylcobinamide phosphate.</text>
</comment>
<evidence type="ECO:0000256" key="5">
    <source>
        <dbReference type="ARBA" id="ARBA00004692"/>
    </source>
</evidence>
<dbReference type="Gene3D" id="3.40.50.300">
    <property type="entry name" value="P-loop containing nucleotide triphosphate hydrolases"/>
    <property type="match status" value="1"/>
</dbReference>
<evidence type="ECO:0000256" key="11">
    <source>
        <dbReference type="ARBA" id="ARBA00022679"/>
    </source>
</evidence>
<dbReference type="Pfam" id="PF02283">
    <property type="entry name" value="CobU"/>
    <property type="match status" value="1"/>
</dbReference>
<dbReference type="GO" id="GO:0009236">
    <property type="term" value="P:cobalamin biosynthetic process"/>
    <property type="evidence" value="ECO:0007669"/>
    <property type="project" value="UniProtKB-KW"/>
</dbReference>
<keyword evidence="12 19" id="KW-0547">Nucleotide-binding</keyword>
<dbReference type="GO" id="GO:0008820">
    <property type="term" value="F:cobinamide phosphate guanylyltransferase activity"/>
    <property type="evidence" value="ECO:0007669"/>
    <property type="project" value="UniProtKB-EC"/>
</dbReference>
<comment type="catalytic activity">
    <reaction evidence="1">
        <text>adenosylcob(III)inamide + ATP = adenosylcob(III)inamide phosphate + ADP + H(+)</text>
        <dbReference type="Rhea" id="RHEA:15769"/>
        <dbReference type="ChEBI" id="CHEBI:2480"/>
        <dbReference type="ChEBI" id="CHEBI:15378"/>
        <dbReference type="ChEBI" id="CHEBI:30616"/>
        <dbReference type="ChEBI" id="CHEBI:58502"/>
        <dbReference type="ChEBI" id="CHEBI:456216"/>
        <dbReference type="EC" id="2.7.1.156"/>
    </reaction>
</comment>
<evidence type="ECO:0000256" key="9">
    <source>
        <dbReference type="ARBA" id="ARBA00012523"/>
    </source>
</evidence>
<evidence type="ECO:0000256" key="15">
    <source>
        <dbReference type="ARBA" id="ARBA00023134"/>
    </source>
</evidence>
<keyword evidence="15 19" id="KW-0342">GTP-binding</keyword>
<evidence type="ECO:0000256" key="7">
    <source>
        <dbReference type="ARBA" id="ARBA00007490"/>
    </source>
</evidence>
<dbReference type="CDD" id="cd00544">
    <property type="entry name" value="CobU"/>
    <property type="match status" value="1"/>
</dbReference>
<name>A0A9D1D119_9FIRM</name>
<evidence type="ECO:0000313" key="21">
    <source>
        <dbReference type="Proteomes" id="UP000886886"/>
    </source>
</evidence>
<dbReference type="EC" id="2.7.1.156" evidence="8"/>
<feature type="binding site" evidence="19">
    <location>
        <begin position="7"/>
        <end position="14"/>
    </location>
    <ligand>
        <name>GTP</name>
        <dbReference type="ChEBI" id="CHEBI:37565"/>
    </ligand>
</feature>
<keyword evidence="13 20" id="KW-0418">Kinase</keyword>
<comment type="pathway">
    <text evidence="5">Cofactor biosynthesis; adenosylcobalamin biosynthesis; adenosylcobalamin from cob(II)yrinate a,c-diamide: step 6/7.</text>
</comment>
<dbReference type="EMBL" id="DVFT01000139">
    <property type="protein sequence ID" value="HIQ96770.1"/>
    <property type="molecule type" value="Genomic_DNA"/>
</dbReference>
<feature type="binding site" evidence="19">
    <location>
        <position position="62"/>
    </location>
    <ligand>
        <name>GTP</name>
        <dbReference type="ChEBI" id="CHEBI:37565"/>
    </ligand>
</feature>
<keyword evidence="14" id="KW-0067">ATP-binding</keyword>
<dbReference type="PANTHER" id="PTHR34848">
    <property type="match status" value="1"/>
</dbReference>
<gene>
    <name evidence="20" type="ORF">IAB26_09425</name>
</gene>
<evidence type="ECO:0000256" key="19">
    <source>
        <dbReference type="PIRSR" id="PIRSR006135-2"/>
    </source>
</evidence>
<feature type="binding site" evidence="19">
    <location>
        <begin position="50"/>
        <end position="53"/>
    </location>
    <ligand>
        <name>GTP</name>
        <dbReference type="ChEBI" id="CHEBI:37565"/>
    </ligand>
</feature>
<keyword evidence="11" id="KW-0808">Transferase</keyword>
<feature type="active site" description="GMP-histidine intermediate" evidence="18">
    <location>
        <position position="49"/>
    </location>
</feature>
<comment type="caution">
    <text evidence="20">The sequence shown here is derived from an EMBL/GenBank/DDBJ whole genome shotgun (WGS) entry which is preliminary data.</text>
</comment>
<dbReference type="InterPro" id="IPR027417">
    <property type="entry name" value="P-loop_NTPase"/>
</dbReference>
<evidence type="ECO:0000313" key="20">
    <source>
        <dbReference type="EMBL" id="HIQ96770.1"/>
    </source>
</evidence>
<evidence type="ECO:0000256" key="17">
    <source>
        <dbReference type="ARBA" id="ARBA00030571"/>
    </source>
</evidence>
<evidence type="ECO:0000256" key="4">
    <source>
        <dbReference type="ARBA" id="ARBA00003889"/>
    </source>
</evidence>
<dbReference type="AlphaFoldDB" id="A0A9D1D119"/>
<dbReference type="InterPro" id="IPR003203">
    <property type="entry name" value="CobU/CobP"/>
</dbReference>
<comment type="catalytic activity">
    <reaction evidence="2">
        <text>adenosylcob(III)inamide phosphate + GTP + H(+) = adenosylcob(III)inamide-GDP + diphosphate</text>
        <dbReference type="Rhea" id="RHEA:22712"/>
        <dbReference type="ChEBI" id="CHEBI:15378"/>
        <dbReference type="ChEBI" id="CHEBI:33019"/>
        <dbReference type="ChEBI" id="CHEBI:37565"/>
        <dbReference type="ChEBI" id="CHEBI:58502"/>
        <dbReference type="ChEBI" id="CHEBI:60487"/>
        <dbReference type="EC" id="2.7.7.62"/>
    </reaction>
</comment>
<dbReference type="PIRSF" id="PIRSF006135">
    <property type="entry name" value="CobU"/>
    <property type="match status" value="1"/>
</dbReference>
<dbReference type="GO" id="GO:0005524">
    <property type="term" value="F:ATP binding"/>
    <property type="evidence" value="ECO:0007669"/>
    <property type="project" value="UniProtKB-KW"/>
</dbReference>
<proteinExistence type="inferred from homology"/>
<evidence type="ECO:0000256" key="13">
    <source>
        <dbReference type="ARBA" id="ARBA00022777"/>
    </source>
</evidence>
<dbReference type="EC" id="2.7.7.62" evidence="9"/>
<evidence type="ECO:0000256" key="2">
    <source>
        <dbReference type="ARBA" id="ARBA00000711"/>
    </source>
</evidence>
<comment type="catalytic activity">
    <reaction evidence="3">
        <text>adenosylcob(III)inamide + GTP = adenosylcob(III)inamide phosphate + GDP + H(+)</text>
        <dbReference type="Rhea" id="RHEA:15765"/>
        <dbReference type="ChEBI" id="CHEBI:2480"/>
        <dbReference type="ChEBI" id="CHEBI:15378"/>
        <dbReference type="ChEBI" id="CHEBI:37565"/>
        <dbReference type="ChEBI" id="CHEBI:58189"/>
        <dbReference type="ChEBI" id="CHEBI:58502"/>
        <dbReference type="EC" id="2.7.1.156"/>
    </reaction>
</comment>
<keyword evidence="10" id="KW-0169">Cobalamin biosynthesis</keyword>
<dbReference type="Proteomes" id="UP000886886">
    <property type="component" value="Unassembled WGS sequence"/>
</dbReference>
<evidence type="ECO:0000256" key="18">
    <source>
        <dbReference type="PIRSR" id="PIRSR006135-1"/>
    </source>
</evidence>